<dbReference type="AlphaFoldDB" id="A0A9X0YUV6"/>
<dbReference type="EMBL" id="JAGGMB010000004">
    <property type="protein sequence ID" value="MBP2077416.1"/>
    <property type="molecule type" value="Genomic_DNA"/>
</dbReference>
<evidence type="ECO:0000256" key="3">
    <source>
        <dbReference type="SAM" id="MobiDB-lite"/>
    </source>
</evidence>
<feature type="domain" description="ZinT" evidence="5">
    <location>
        <begin position="154"/>
        <end position="332"/>
    </location>
</feature>
<name>A0A9X0YUV6_9BACI</name>
<dbReference type="Proteomes" id="UP001138793">
    <property type="component" value="Unassembled WGS sequence"/>
</dbReference>
<comment type="caution">
    <text evidence="6">The sequence shown here is derived from an EMBL/GenBank/DDBJ whole genome shotgun (WGS) entry which is preliminary data.</text>
</comment>
<organism evidence="6 7">
    <name type="scientific">Oceanobacillus polygoni</name>
    <dbReference type="NCBI Taxonomy" id="1235259"/>
    <lineage>
        <taxon>Bacteria</taxon>
        <taxon>Bacillati</taxon>
        <taxon>Bacillota</taxon>
        <taxon>Bacilli</taxon>
        <taxon>Bacillales</taxon>
        <taxon>Bacillaceae</taxon>
        <taxon>Oceanobacillus</taxon>
    </lineage>
</organism>
<proteinExistence type="predicted"/>
<evidence type="ECO:0000256" key="2">
    <source>
        <dbReference type="ARBA" id="ARBA00022833"/>
    </source>
</evidence>
<accession>A0A9X0YUV6</accession>
<protein>
    <submittedName>
        <fullName evidence="6">Zinc transport system substrate-binding protein</fullName>
    </submittedName>
</protein>
<dbReference type="InterPro" id="IPR015304">
    <property type="entry name" value="ZinT_dom"/>
</dbReference>
<feature type="region of interest" description="Disordered" evidence="3">
    <location>
        <begin position="30"/>
        <end position="53"/>
    </location>
</feature>
<keyword evidence="1 4" id="KW-0732">Signal</keyword>
<evidence type="ECO:0000256" key="4">
    <source>
        <dbReference type="SAM" id="SignalP"/>
    </source>
</evidence>
<keyword evidence="2" id="KW-0862">Zinc</keyword>
<feature type="chain" id="PRO_5040962343" evidence="4">
    <location>
        <begin position="26"/>
        <end position="332"/>
    </location>
</feature>
<dbReference type="Pfam" id="PF09223">
    <property type="entry name" value="ZinT"/>
    <property type="match status" value="1"/>
</dbReference>
<evidence type="ECO:0000256" key="1">
    <source>
        <dbReference type="ARBA" id="ARBA00022729"/>
    </source>
</evidence>
<feature type="signal peptide" evidence="4">
    <location>
        <begin position="1"/>
        <end position="25"/>
    </location>
</feature>
<evidence type="ECO:0000259" key="5">
    <source>
        <dbReference type="Pfam" id="PF09223"/>
    </source>
</evidence>
<dbReference type="InterPro" id="IPR012674">
    <property type="entry name" value="Calycin"/>
</dbReference>
<evidence type="ECO:0000313" key="7">
    <source>
        <dbReference type="Proteomes" id="UP001138793"/>
    </source>
</evidence>
<dbReference type="Gene3D" id="2.40.128.20">
    <property type="match status" value="1"/>
</dbReference>
<evidence type="ECO:0000313" key="6">
    <source>
        <dbReference type="EMBL" id="MBP2077416.1"/>
    </source>
</evidence>
<dbReference type="OrthoDB" id="9810636at2"/>
<keyword evidence="7" id="KW-1185">Reference proteome</keyword>
<dbReference type="GO" id="GO:0008270">
    <property type="term" value="F:zinc ion binding"/>
    <property type="evidence" value="ECO:0007669"/>
    <property type="project" value="InterPro"/>
</dbReference>
<sequence length="332" mass="38678">MKFLSVKGLSVLTLSILLLIGCQNADLQEGEEQKASSATEHEHDNSNDPQAPEEVDIQGVADHYHTGDIVELTAVLEEESDFDHWHWYIRDNQDDEWDLAPEQETSNFKGEATNNGQQIKVVLYNDEHEAYVQSEPIEIVIDDHDDHDHNHSHDDEIYNGYFEDSQVKDRALSDWEGDWQSVYPYLQDGTLDEVFTHKSEQSGDMTAEEYKEYYDYGYETDVDRIIIQEDTVTFFKQDNELTGEYVYDGYEILTYEAGNRGVRFIFKLAEDNDELPQFIQFSDHNIYPTDSGHYHLYWGNDREALLDEVENWPTYYPTEMDGDAIVHEMIAH</sequence>
<reference evidence="6" key="1">
    <citation type="submission" date="2021-03" db="EMBL/GenBank/DDBJ databases">
        <title>Genomic Encyclopedia of Type Strains, Phase IV (KMG-IV): sequencing the most valuable type-strain genomes for metagenomic binning, comparative biology and taxonomic classification.</title>
        <authorList>
            <person name="Goeker M."/>
        </authorList>
    </citation>
    <scope>NUCLEOTIDE SEQUENCE</scope>
    <source>
        <strain evidence="6">DSM 107338</strain>
    </source>
</reference>
<dbReference type="PROSITE" id="PS51257">
    <property type="entry name" value="PROKAR_LIPOPROTEIN"/>
    <property type="match status" value="1"/>
</dbReference>
<dbReference type="SUPFAM" id="SSF50814">
    <property type="entry name" value="Lipocalins"/>
    <property type="match status" value="1"/>
</dbReference>
<feature type="compositionally biased region" description="Basic and acidic residues" evidence="3">
    <location>
        <begin position="31"/>
        <end position="46"/>
    </location>
</feature>
<dbReference type="RefSeq" id="WP_149475521.1">
    <property type="nucleotide sequence ID" value="NZ_JAGGMB010000004.1"/>
</dbReference>
<gene>
    <name evidence="6" type="ORF">J2Z64_001668</name>
</gene>